<dbReference type="PANTHER" id="PTHR12461:SF100">
    <property type="entry name" value="JMJC DOMAIN-CONTAINING PROTEIN 4"/>
    <property type="match status" value="1"/>
</dbReference>
<dbReference type="Proteomes" id="UP000693970">
    <property type="component" value="Unassembled WGS sequence"/>
</dbReference>
<reference evidence="3" key="1">
    <citation type="journal article" date="2021" name="Sci. Rep.">
        <title>Diploid genomic architecture of Nitzschia inconspicua, an elite biomass production diatom.</title>
        <authorList>
            <person name="Oliver A."/>
            <person name="Podell S."/>
            <person name="Pinowska A."/>
            <person name="Traller J.C."/>
            <person name="Smith S.R."/>
            <person name="McClure R."/>
            <person name="Beliaev A."/>
            <person name="Bohutskyi P."/>
            <person name="Hill E.A."/>
            <person name="Rabines A."/>
            <person name="Zheng H."/>
            <person name="Allen L.Z."/>
            <person name="Kuo A."/>
            <person name="Grigoriev I.V."/>
            <person name="Allen A.E."/>
            <person name="Hazlebeck D."/>
            <person name="Allen E.E."/>
        </authorList>
    </citation>
    <scope>NUCLEOTIDE SEQUENCE</scope>
    <source>
        <strain evidence="3">Hildebrandi</strain>
    </source>
</reference>
<evidence type="ECO:0000313" key="4">
    <source>
        <dbReference type="Proteomes" id="UP000693970"/>
    </source>
</evidence>
<evidence type="ECO:0000313" key="3">
    <source>
        <dbReference type="EMBL" id="KAG7355518.1"/>
    </source>
</evidence>
<dbReference type="PROSITE" id="PS51184">
    <property type="entry name" value="JMJC"/>
    <property type="match status" value="1"/>
</dbReference>
<protein>
    <submittedName>
        <fullName evidence="3">Cupin-like domain containing protein</fullName>
    </submittedName>
</protein>
<dbReference type="InterPro" id="IPR041667">
    <property type="entry name" value="Cupin_8"/>
</dbReference>
<dbReference type="AlphaFoldDB" id="A0A9K3L6G3"/>
<feature type="region of interest" description="Disordered" evidence="1">
    <location>
        <begin position="1"/>
        <end position="58"/>
    </location>
</feature>
<name>A0A9K3L6G3_9STRA</name>
<evidence type="ECO:0000259" key="2">
    <source>
        <dbReference type="PROSITE" id="PS51184"/>
    </source>
</evidence>
<feature type="compositionally biased region" description="Acidic residues" evidence="1">
    <location>
        <begin position="311"/>
        <end position="325"/>
    </location>
</feature>
<feature type="compositionally biased region" description="Basic and acidic residues" evidence="1">
    <location>
        <begin position="26"/>
        <end position="40"/>
    </location>
</feature>
<evidence type="ECO:0000256" key="1">
    <source>
        <dbReference type="SAM" id="MobiDB-lite"/>
    </source>
</evidence>
<organism evidence="3 4">
    <name type="scientific">Nitzschia inconspicua</name>
    <dbReference type="NCBI Taxonomy" id="303405"/>
    <lineage>
        <taxon>Eukaryota</taxon>
        <taxon>Sar</taxon>
        <taxon>Stramenopiles</taxon>
        <taxon>Ochrophyta</taxon>
        <taxon>Bacillariophyta</taxon>
        <taxon>Bacillariophyceae</taxon>
        <taxon>Bacillariophycidae</taxon>
        <taxon>Bacillariales</taxon>
        <taxon>Bacillariaceae</taxon>
        <taxon>Nitzschia</taxon>
    </lineage>
</organism>
<feature type="compositionally biased region" description="Polar residues" evidence="1">
    <location>
        <begin position="41"/>
        <end position="53"/>
    </location>
</feature>
<dbReference type="EMBL" id="JAGRRH010000015">
    <property type="protein sequence ID" value="KAG7355518.1"/>
    <property type="molecule type" value="Genomic_DNA"/>
</dbReference>
<dbReference type="OrthoDB" id="415358at2759"/>
<keyword evidence="4" id="KW-1185">Reference proteome</keyword>
<dbReference type="Pfam" id="PF13621">
    <property type="entry name" value="Cupin_8"/>
    <property type="match status" value="1"/>
</dbReference>
<accession>A0A9K3L6G3</accession>
<feature type="domain" description="JmjC" evidence="2">
    <location>
        <begin position="198"/>
        <end position="476"/>
    </location>
</feature>
<dbReference type="InterPro" id="IPR003347">
    <property type="entry name" value="JmjC_dom"/>
</dbReference>
<gene>
    <name evidence="3" type="ORF">IV203_000204</name>
</gene>
<dbReference type="PANTHER" id="PTHR12461">
    <property type="entry name" value="HYPOXIA-INDUCIBLE FACTOR 1 ALPHA INHIBITOR-RELATED"/>
    <property type="match status" value="1"/>
</dbReference>
<proteinExistence type="predicted"/>
<feature type="region of interest" description="Disordered" evidence="1">
    <location>
        <begin position="296"/>
        <end position="326"/>
    </location>
</feature>
<sequence length="485" mass="54731">MSRDVKRNSNVLESSGEEEILTSSKKLKESSQTKNEKDSSDFSTGGKSGQPSFPNEYAGYSFQHDTSITTIDTLDLNSVCAETFFDRYIRKRKPCILNGLPPSGGKKKDDVPLNISRKLLEDLAGTKTIQVERRFNRTENFGQNRTAKRQVQLSISDFLKALLDNTDADSTSTNTNTTKENELYYWSTQEDTDDPYNIPCRQLLDHGHIPENVPIAGNLILSSCNLWMGSSEDGASSGLHHDYHDNFYLLLQGTKRFRLLSPDCAPMLHVYGTIHHIYPNGRISYVGSEAREDGVPLDELKRVNDNNPPSDENDDEEEDDDEEEIVIGKGFDYVSDEEEDDAEFDENDQKDDFDEIMGVRTGEGDEIEEVNGSKIPNQGTVDDTHPDSFSVINPCEANQDSLFEKFPEYKSCRQIVVELKAGQILYLPAGFFHEVTSYSNTNDSVQTNDMGNCHMALNYWYHPPDALGESDFGSPYKDDFWKKAQ</sequence>
<reference evidence="3" key="2">
    <citation type="submission" date="2021-04" db="EMBL/GenBank/DDBJ databases">
        <authorList>
            <person name="Podell S."/>
        </authorList>
    </citation>
    <scope>NUCLEOTIDE SEQUENCE</scope>
    <source>
        <strain evidence="3">Hildebrandi</strain>
    </source>
</reference>
<comment type="caution">
    <text evidence="3">The sequence shown here is derived from an EMBL/GenBank/DDBJ whole genome shotgun (WGS) entry which is preliminary data.</text>
</comment>